<dbReference type="EMBL" id="UOFW01000241">
    <property type="protein sequence ID" value="VAX08507.1"/>
    <property type="molecule type" value="Genomic_DNA"/>
</dbReference>
<protein>
    <submittedName>
        <fullName evidence="1">Uncharacterized protein</fullName>
    </submittedName>
</protein>
<dbReference type="Gene3D" id="3.40.50.620">
    <property type="entry name" value="HUPs"/>
    <property type="match status" value="1"/>
</dbReference>
<dbReference type="InterPro" id="IPR014729">
    <property type="entry name" value="Rossmann-like_a/b/a_fold"/>
</dbReference>
<dbReference type="SUPFAM" id="SSF52402">
    <property type="entry name" value="Adenine nucleotide alpha hydrolases-like"/>
    <property type="match status" value="1"/>
</dbReference>
<name>A0A3B1BV04_9ZZZZ</name>
<organism evidence="1">
    <name type="scientific">hydrothermal vent metagenome</name>
    <dbReference type="NCBI Taxonomy" id="652676"/>
    <lineage>
        <taxon>unclassified sequences</taxon>
        <taxon>metagenomes</taxon>
        <taxon>ecological metagenomes</taxon>
    </lineage>
</organism>
<gene>
    <name evidence="1" type="ORF">MNBD_ALPHA03-482</name>
</gene>
<dbReference type="AlphaFoldDB" id="A0A3B1BV04"/>
<accession>A0A3B1BV04</accession>
<reference evidence="1" key="1">
    <citation type="submission" date="2018-06" db="EMBL/GenBank/DDBJ databases">
        <authorList>
            <person name="Zhirakovskaya E."/>
        </authorList>
    </citation>
    <scope>NUCLEOTIDE SEQUENCE</scope>
</reference>
<evidence type="ECO:0000313" key="1">
    <source>
        <dbReference type="EMBL" id="VAX08507.1"/>
    </source>
</evidence>
<proteinExistence type="predicted"/>
<sequence>MPIKRKIIILVSEARHPTSGRICGNDLDSRALELALSIQNTEVRAVYAGPENPALMDEYLGLGAPHLDCLRIAANENPVPSLLAYLREHQPDGILTGVKASVGRCSGLLPYTIAESLDRPLVPNISLLSFTSNNTIILEQSLLGGRRRKLSVNMPFVASVSSAAPSSRPYTYAKARRGAITVCNSLHETDLWLSTHSFINVQNKPKRIHSTAISGKADERLERAFGVDSHATNCLIDPDPDMAATEIINFLLQKKVIEASSSDKPNLGKIHYEYQKT</sequence>